<dbReference type="KEGG" id="cic:CICLE_v10033249mg"/>
<reference evidence="1 2" key="1">
    <citation type="submission" date="2013-10" db="EMBL/GenBank/DDBJ databases">
        <authorList>
            <consortium name="International Citrus Genome Consortium"/>
            <person name="Jenkins J."/>
            <person name="Schmutz J."/>
            <person name="Prochnik S."/>
            <person name="Rokhsar D."/>
            <person name="Gmitter F."/>
            <person name="Ollitrault P."/>
            <person name="Machado M."/>
            <person name="Talon M."/>
            <person name="Wincker P."/>
            <person name="Jaillon O."/>
            <person name="Morgante M."/>
        </authorList>
    </citation>
    <scope>NUCLEOTIDE SEQUENCE</scope>
    <source>
        <strain evidence="2">cv. Clemenules</strain>
    </source>
</reference>
<sequence>MKLGTVRKQKAFNSDSCTETMIAVNGEGNRAMQNNYGFVSFFEEVVRWIHWIKAKDERACGTRDVRKRTRIGI</sequence>
<dbReference type="EMBL" id="KI536726">
    <property type="protein sequence ID" value="ESR50037.1"/>
    <property type="molecule type" value="Genomic_DNA"/>
</dbReference>
<accession>V4T9V6</accession>
<dbReference type="Proteomes" id="UP000030687">
    <property type="component" value="Unassembled WGS sequence"/>
</dbReference>
<dbReference type="EMBL" id="KI536726">
    <property type="protein sequence ID" value="ESR50038.1"/>
    <property type="molecule type" value="Genomic_DNA"/>
</dbReference>
<gene>
    <name evidence="1" type="ORF">CICLE_v10033249mg</name>
</gene>
<keyword evidence="2" id="KW-1185">Reference proteome</keyword>
<organism evidence="1 2">
    <name type="scientific">Citrus clementina</name>
    <name type="common">Clementine</name>
    <name type="synonym">Citrus deliciosa x Citrus sinensis</name>
    <dbReference type="NCBI Taxonomy" id="85681"/>
    <lineage>
        <taxon>Eukaryota</taxon>
        <taxon>Viridiplantae</taxon>
        <taxon>Streptophyta</taxon>
        <taxon>Embryophyta</taxon>
        <taxon>Tracheophyta</taxon>
        <taxon>Spermatophyta</taxon>
        <taxon>Magnoliopsida</taxon>
        <taxon>eudicotyledons</taxon>
        <taxon>Gunneridae</taxon>
        <taxon>Pentapetalae</taxon>
        <taxon>rosids</taxon>
        <taxon>malvids</taxon>
        <taxon>Sapindales</taxon>
        <taxon>Rutaceae</taxon>
        <taxon>Aurantioideae</taxon>
        <taxon>Citrus</taxon>
    </lineage>
</organism>
<evidence type="ECO:0000313" key="1">
    <source>
        <dbReference type="EMBL" id="ESR50037.1"/>
    </source>
</evidence>
<dbReference type="EMBL" id="KI536726">
    <property type="protein sequence ID" value="ESR50035.1"/>
    <property type="molecule type" value="Genomic_DNA"/>
</dbReference>
<dbReference type="AlphaFoldDB" id="V4T9V6"/>
<dbReference type="Gramene" id="ESR50037">
    <property type="protein sequence ID" value="ESR50037"/>
    <property type="gene ID" value="CICLE_v10033249mg"/>
</dbReference>
<dbReference type="InParanoid" id="V4T9V6"/>
<name>V4T9V6_CITCL</name>
<proteinExistence type="predicted"/>
<dbReference type="Gramene" id="ESR50038">
    <property type="protein sequence ID" value="ESR50038"/>
    <property type="gene ID" value="CICLE_v10033249mg"/>
</dbReference>
<evidence type="ECO:0000313" key="2">
    <source>
        <dbReference type="Proteomes" id="UP000030687"/>
    </source>
</evidence>
<protein>
    <submittedName>
        <fullName evidence="1">Uncharacterized protein</fullName>
    </submittedName>
</protein>
<dbReference type="Gramene" id="ESR50035">
    <property type="protein sequence ID" value="ESR50035"/>
    <property type="gene ID" value="CICLE_v10033249mg"/>
</dbReference>